<dbReference type="OrthoDB" id="8957634at2"/>
<dbReference type="STRING" id="235985.SAMN05414137_102595"/>
<dbReference type="SUPFAM" id="SSF53474">
    <property type="entry name" value="alpha/beta-Hydrolases"/>
    <property type="match status" value="1"/>
</dbReference>
<evidence type="ECO:0000313" key="2">
    <source>
        <dbReference type="EMBL" id="SEK60050.1"/>
    </source>
</evidence>
<dbReference type="Pfam" id="PF00561">
    <property type="entry name" value="Abhydrolase_1"/>
    <property type="match status" value="1"/>
</dbReference>
<reference evidence="3" key="1">
    <citation type="submission" date="2016-10" db="EMBL/GenBank/DDBJ databases">
        <authorList>
            <person name="Varghese N."/>
        </authorList>
    </citation>
    <scope>NUCLEOTIDE SEQUENCE [LARGE SCALE GENOMIC DNA]</scope>
    <source>
        <strain evidence="3">DSM 45096 / BCRC 16803 / CGMCC 4.1857 / CIP 109030 / JCM 12277 / KCTC 19219 / NBRC 100920 / 33214</strain>
    </source>
</reference>
<protein>
    <submittedName>
        <fullName evidence="2">Pimeloyl-ACP methyl ester carboxylesterase</fullName>
    </submittedName>
</protein>
<accession>A0A1H7IEU4</accession>
<dbReference type="AlphaFoldDB" id="A0A1H7IEU4"/>
<keyword evidence="3" id="KW-1185">Reference proteome</keyword>
<organism evidence="2 3">
    <name type="scientific">Streptacidiphilus jiangxiensis</name>
    <dbReference type="NCBI Taxonomy" id="235985"/>
    <lineage>
        <taxon>Bacteria</taxon>
        <taxon>Bacillati</taxon>
        <taxon>Actinomycetota</taxon>
        <taxon>Actinomycetes</taxon>
        <taxon>Kitasatosporales</taxon>
        <taxon>Streptomycetaceae</taxon>
        <taxon>Streptacidiphilus</taxon>
    </lineage>
</organism>
<dbReference type="Proteomes" id="UP000183015">
    <property type="component" value="Unassembled WGS sequence"/>
</dbReference>
<dbReference type="RefSeq" id="WP_042443943.1">
    <property type="nucleotide sequence ID" value="NZ_BBPN01000005.1"/>
</dbReference>
<sequence>MTRYARNGEVQLAYEDLGGAGGEPLLLIMGLGTSRFWWPDGLVEELVRRDFHVVAYDQRDAGQSTHLAEAPGGSPFAALMRRSAPAYSAEDQTDDAVAVMDAMGWGRAHLFGHSLGGAVAQRTAVRHPGRVRTVTTSGAVPGDVKGLRVLRYVQLARTAAFTRLRHPETPEGNLAMAVAVARLLASPRQELGEWDVREFVEREAERGLRSFRDPKAESRQVGAKWNGGALGAIAAPALVLHGEDDPLVRVAAARDIAAAIPGARLRIMPGVGHFLSRETWPLYAVEIRALADLAATGELTRS</sequence>
<feature type="domain" description="AB hydrolase-1" evidence="1">
    <location>
        <begin position="24"/>
        <end position="275"/>
    </location>
</feature>
<dbReference type="InterPro" id="IPR029058">
    <property type="entry name" value="AB_hydrolase_fold"/>
</dbReference>
<gene>
    <name evidence="2" type="ORF">SAMN05414137_102595</name>
</gene>
<evidence type="ECO:0000259" key="1">
    <source>
        <dbReference type="Pfam" id="PF00561"/>
    </source>
</evidence>
<proteinExistence type="predicted"/>
<dbReference type="EMBL" id="FOAZ01000002">
    <property type="protein sequence ID" value="SEK60050.1"/>
    <property type="molecule type" value="Genomic_DNA"/>
</dbReference>
<dbReference type="eggNOG" id="COG2267">
    <property type="taxonomic scope" value="Bacteria"/>
</dbReference>
<dbReference type="PANTHER" id="PTHR43433:SF5">
    <property type="entry name" value="AB HYDROLASE-1 DOMAIN-CONTAINING PROTEIN"/>
    <property type="match status" value="1"/>
</dbReference>
<dbReference type="InterPro" id="IPR000073">
    <property type="entry name" value="AB_hydrolase_1"/>
</dbReference>
<evidence type="ECO:0000313" key="3">
    <source>
        <dbReference type="Proteomes" id="UP000183015"/>
    </source>
</evidence>
<name>A0A1H7IEU4_STRJI</name>
<dbReference type="Gene3D" id="3.40.50.1820">
    <property type="entry name" value="alpha/beta hydrolase"/>
    <property type="match status" value="1"/>
</dbReference>
<dbReference type="InterPro" id="IPR050471">
    <property type="entry name" value="AB_hydrolase"/>
</dbReference>
<dbReference type="GO" id="GO:0046503">
    <property type="term" value="P:glycerolipid catabolic process"/>
    <property type="evidence" value="ECO:0007669"/>
    <property type="project" value="TreeGrafter"/>
</dbReference>
<dbReference type="GO" id="GO:0004806">
    <property type="term" value="F:triacylglycerol lipase activity"/>
    <property type="evidence" value="ECO:0007669"/>
    <property type="project" value="TreeGrafter"/>
</dbReference>
<dbReference type="PANTHER" id="PTHR43433">
    <property type="entry name" value="HYDROLASE, ALPHA/BETA FOLD FAMILY PROTEIN"/>
    <property type="match status" value="1"/>
</dbReference>